<dbReference type="SMART" id="SM00857">
    <property type="entry name" value="Resolvase"/>
    <property type="match status" value="1"/>
</dbReference>
<dbReference type="RefSeq" id="WP_003986098.1">
    <property type="nucleotide sequence ID" value="NZ_CP043497.1"/>
</dbReference>
<dbReference type="Gene3D" id="3.40.50.1390">
    <property type="entry name" value="Resolvase, N-terminal catalytic domain"/>
    <property type="match status" value="1"/>
</dbReference>
<name>A0ABY3Z8K9_STRRM</name>
<dbReference type="InterPro" id="IPR006119">
    <property type="entry name" value="Resolv_N"/>
</dbReference>
<dbReference type="Pfam" id="PF07508">
    <property type="entry name" value="Recombinase"/>
    <property type="match status" value="1"/>
</dbReference>
<dbReference type="Proteomes" id="UP000829494">
    <property type="component" value="Chromosome"/>
</dbReference>
<dbReference type="GeneID" id="66856101"/>
<dbReference type="InterPro" id="IPR050639">
    <property type="entry name" value="SSR_resolvase"/>
</dbReference>
<dbReference type="PROSITE" id="PS51737">
    <property type="entry name" value="RECOMBINASE_DNA_BIND"/>
    <property type="match status" value="1"/>
</dbReference>
<organism evidence="3 4">
    <name type="scientific">Streptomyces rimosus subsp. rimosus</name>
    <dbReference type="NCBI Taxonomy" id="132474"/>
    <lineage>
        <taxon>Bacteria</taxon>
        <taxon>Bacillati</taxon>
        <taxon>Actinomycetota</taxon>
        <taxon>Actinomycetes</taxon>
        <taxon>Kitasatosporales</taxon>
        <taxon>Streptomycetaceae</taxon>
        <taxon>Streptomyces</taxon>
    </lineage>
</organism>
<dbReference type="PANTHER" id="PTHR30461">
    <property type="entry name" value="DNA-INVERTASE FROM LAMBDOID PROPHAGE"/>
    <property type="match status" value="1"/>
</dbReference>
<sequence>MAKPKRAGIYVRISKDRKGEELGVQRQEKACRELCERMGWSVLKVYPENDVSASTTSKRGRPAYTEMLRDARDGFIDGIVVHSIDRLTRRISELAGFLEEQQKHGFAFATTEGEDTSTAGGRMILTIKGAVAQQETERMSERINTSLLQRREQGKPHAGGKRQFGFKEGSCFQELDQAETELVREGHRMLMDRNPKTPGDVARFWNSCGSTSPQGGAWTIQSVKRVYRSERTGGIVTYKGQDIGDSVYAAPLTREQWETVQALLDSRATPAPHGSGRRKHLYSGFLRCGNCGSALRVQWATVQGRTFRRTFCHSGQRGKDGRLGCGKVSRKYVWIEQQLNEVIAAALSAREPQRQEAPAEDFRGGIGLLEARIRTLRGRWKDGRMADEDYFDSLAHLREELRTLRARAAASVVRRSRTESDAPAVWADETVENLERRRAIVASVIDHVDVFSVGRGRRKPPETTSIRITPASG</sequence>
<dbReference type="Pfam" id="PF00239">
    <property type="entry name" value="Resolvase"/>
    <property type="match status" value="1"/>
</dbReference>
<evidence type="ECO:0000259" key="1">
    <source>
        <dbReference type="PROSITE" id="PS51736"/>
    </source>
</evidence>
<dbReference type="Gene3D" id="3.90.1750.20">
    <property type="entry name" value="Putative Large Serine Recombinase, Chain B, Domain 2"/>
    <property type="match status" value="1"/>
</dbReference>
<gene>
    <name evidence="3" type="primary">hin</name>
    <name evidence="3" type="ORF">SRIMR7_21815</name>
</gene>
<dbReference type="CDD" id="cd00338">
    <property type="entry name" value="Ser_Recombinase"/>
    <property type="match status" value="1"/>
</dbReference>
<keyword evidence="4" id="KW-1185">Reference proteome</keyword>
<feature type="domain" description="Resolvase/invertase-type recombinase catalytic" evidence="1">
    <location>
        <begin position="6"/>
        <end position="154"/>
    </location>
</feature>
<dbReference type="InterPro" id="IPR038109">
    <property type="entry name" value="DNA_bind_recomb_sf"/>
</dbReference>
<dbReference type="Pfam" id="PF13408">
    <property type="entry name" value="Zn_ribbon_recom"/>
    <property type="match status" value="1"/>
</dbReference>
<dbReference type="InterPro" id="IPR025827">
    <property type="entry name" value="Zn_ribbon_recom_dom"/>
</dbReference>
<dbReference type="InterPro" id="IPR011109">
    <property type="entry name" value="DNA_bind_recombinase_dom"/>
</dbReference>
<evidence type="ECO:0000313" key="4">
    <source>
        <dbReference type="Proteomes" id="UP000829494"/>
    </source>
</evidence>
<dbReference type="EMBL" id="CP094298">
    <property type="protein sequence ID" value="UNZ04794.1"/>
    <property type="molecule type" value="Genomic_DNA"/>
</dbReference>
<feature type="domain" description="Recombinase" evidence="2">
    <location>
        <begin position="163"/>
        <end position="270"/>
    </location>
</feature>
<dbReference type="SUPFAM" id="SSF53041">
    <property type="entry name" value="Resolvase-like"/>
    <property type="match status" value="1"/>
</dbReference>
<evidence type="ECO:0000313" key="3">
    <source>
        <dbReference type="EMBL" id="UNZ04794.1"/>
    </source>
</evidence>
<dbReference type="InterPro" id="IPR036162">
    <property type="entry name" value="Resolvase-like_N_sf"/>
</dbReference>
<accession>A0ABY3Z8K9</accession>
<dbReference type="PANTHER" id="PTHR30461:SF23">
    <property type="entry name" value="DNA RECOMBINASE-RELATED"/>
    <property type="match status" value="1"/>
</dbReference>
<evidence type="ECO:0000259" key="2">
    <source>
        <dbReference type="PROSITE" id="PS51737"/>
    </source>
</evidence>
<proteinExistence type="predicted"/>
<dbReference type="PROSITE" id="PS51736">
    <property type="entry name" value="RECOMBINASES_3"/>
    <property type="match status" value="1"/>
</dbReference>
<reference evidence="3 4" key="1">
    <citation type="submission" date="2022-03" db="EMBL/GenBank/DDBJ databases">
        <title>Complete genome of Streptomyces rimosus ssp. rimosus R7 (=ATCC 10970).</title>
        <authorList>
            <person name="Beganovic S."/>
            <person name="Ruckert C."/>
            <person name="Busche T."/>
            <person name="Kalinowski J."/>
            <person name="Wittmann C."/>
        </authorList>
    </citation>
    <scope>NUCLEOTIDE SEQUENCE [LARGE SCALE GENOMIC DNA]</scope>
    <source>
        <strain evidence="3 4">R7</strain>
    </source>
</reference>
<protein>
    <submittedName>
        <fullName evidence="3">DNA-invertase hin</fullName>
    </submittedName>
</protein>